<gene>
    <name evidence="7" type="ORF">HHH54_01075</name>
</gene>
<dbReference type="SUPFAM" id="SSF118010">
    <property type="entry name" value="TM1457-like"/>
    <property type="match status" value="1"/>
</dbReference>
<evidence type="ECO:0000256" key="5">
    <source>
        <dbReference type="ARBA" id="ARBA00044503"/>
    </source>
</evidence>
<evidence type="ECO:0000256" key="2">
    <source>
        <dbReference type="ARBA" id="ARBA00022670"/>
    </source>
</evidence>
<dbReference type="Pfam" id="PF04327">
    <property type="entry name" value="Peptidase_Prp"/>
    <property type="match status" value="1"/>
</dbReference>
<keyword evidence="8" id="KW-1185">Reference proteome</keyword>
<dbReference type="GO" id="GO:0008233">
    <property type="term" value="F:peptidase activity"/>
    <property type="evidence" value="ECO:0007669"/>
    <property type="project" value="UniProtKB-KW"/>
</dbReference>
<evidence type="ECO:0000256" key="6">
    <source>
        <dbReference type="ARBA" id="ARBA00044538"/>
    </source>
</evidence>
<dbReference type="Proteomes" id="UP000751852">
    <property type="component" value="Unassembled WGS sequence"/>
</dbReference>
<evidence type="ECO:0000256" key="4">
    <source>
        <dbReference type="ARBA" id="ARBA00022807"/>
    </source>
</evidence>
<evidence type="ECO:0000313" key="7">
    <source>
        <dbReference type="EMBL" id="MBI5974185.1"/>
    </source>
</evidence>
<name>A0ABS0T605_9STAP</name>
<dbReference type="PANTHER" id="PTHR39178:SF1">
    <property type="entry name" value="RIBOSOMAL-PROCESSING CYSTEINE PROTEASE PRP"/>
    <property type="match status" value="1"/>
</dbReference>
<organism evidence="7 8">
    <name type="scientific">Staphylococcus canis</name>
    <dbReference type="NCBI Taxonomy" id="2724942"/>
    <lineage>
        <taxon>Bacteria</taxon>
        <taxon>Bacillati</taxon>
        <taxon>Bacillota</taxon>
        <taxon>Bacilli</taxon>
        <taxon>Bacillales</taxon>
        <taxon>Staphylococcaceae</taxon>
        <taxon>Staphylococcus</taxon>
    </lineage>
</organism>
<dbReference type="CDD" id="cd16332">
    <property type="entry name" value="Prp-like"/>
    <property type="match status" value="1"/>
</dbReference>
<accession>A0ABS0T605</accession>
<dbReference type="Gene3D" id="3.30.70.1490">
    <property type="entry name" value="Cysteine protease Prp"/>
    <property type="match status" value="1"/>
</dbReference>
<comment type="caution">
    <text evidence="7">The sequence shown here is derived from an EMBL/GenBank/DDBJ whole genome shotgun (WGS) entry which is preliminary data.</text>
</comment>
<protein>
    <recommendedName>
        <fullName evidence="6">Ribosomal processing cysteine protease Prp</fullName>
    </recommendedName>
</protein>
<evidence type="ECO:0000256" key="3">
    <source>
        <dbReference type="ARBA" id="ARBA00022801"/>
    </source>
</evidence>
<evidence type="ECO:0000313" key="8">
    <source>
        <dbReference type="Proteomes" id="UP000751852"/>
    </source>
</evidence>
<dbReference type="PANTHER" id="PTHR39178">
    <property type="entry name" value="HYPOTHETICAL RIBOSOME-ASSOCIATED PROTEIN"/>
    <property type="match status" value="1"/>
</dbReference>
<comment type="similarity">
    <text evidence="5">Belongs to the Prp family.</text>
</comment>
<keyword evidence="3" id="KW-0378">Hydrolase</keyword>
<dbReference type="InterPro" id="IPR036764">
    <property type="entry name" value="Peptidase_Prp_sf"/>
</dbReference>
<keyword evidence="1" id="KW-0690">Ribosome biogenesis</keyword>
<proteinExistence type="inferred from homology"/>
<keyword evidence="2 7" id="KW-0645">Protease</keyword>
<dbReference type="GO" id="GO:0006508">
    <property type="term" value="P:proteolysis"/>
    <property type="evidence" value="ECO:0007669"/>
    <property type="project" value="UniProtKB-KW"/>
</dbReference>
<reference evidence="7 8" key="1">
    <citation type="submission" date="2020-04" db="EMBL/GenBank/DDBJ databases">
        <title>Staphylococcus species from domestic dog.</title>
        <authorList>
            <person name="Paterson G.K."/>
        </authorList>
    </citation>
    <scope>NUCLEOTIDE SEQUENCE [LARGE SCALE GENOMIC DNA]</scope>
    <source>
        <strain evidence="7 8">H16/1A</strain>
    </source>
</reference>
<dbReference type="RefSeq" id="WP_198616979.1">
    <property type="nucleotide sequence ID" value="NZ_JABANU010000002.1"/>
</dbReference>
<keyword evidence="4" id="KW-0788">Thiol protease</keyword>
<dbReference type="EMBL" id="JABANU010000002">
    <property type="protein sequence ID" value="MBI5974185.1"/>
    <property type="molecule type" value="Genomic_DNA"/>
</dbReference>
<evidence type="ECO:0000256" key="1">
    <source>
        <dbReference type="ARBA" id="ARBA00022517"/>
    </source>
</evidence>
<sequence>MINVDISLNDEGQVSDVIMTGHADYAEHGQDIVCAGASAVLFGSINAIMGLTSEKPDIDYDDEGGYFHVRSVDPSNEQAQLILQAMIVSLQTMEDEYKDYIKLNLK</sequence>
<dbReference type="InterPro" id="IPR007422">
    <property type="entry name" value="Peptidase_Prp"/>
</dbReference>